<feature type="region of interest" description="Disordered" evidence="1">
    <location>
        <begin position="343"/>
        <end position="372"/>
    </location>
</feature>
<name>A0ABR2JQ90_9EUKA</name>
<protein>
    <submittedName>
        <fullName evidence="2">Uncharacterized protein</fullName>
    </submittedName>
</protein>
<dbReference type="Proteomes" id="UP001470230">
    <property type="component" value="Unassembled WGS sequence"/>
</dbReference>
<proteinExistence type="predicted"/>
<sequence length="512" mass="58130">MINFSLVAVYKFILMSLFKPRNYGNITSDDGPAIPRYSMTSYGSSASTTFTKSDANPSHIMIPRKYNFERSLNFEDSTSLLEPELPIYSGSFLLQQQFNSVDDKSELFTSYSRKYAERKNEEASREGKPKIPVFSYRSRFDLFDGPSTFNSDPDSLDPPKRSANVTNYRNYAKEKKQPTVEPLIPIRRYQKEKKAYSLEGNQNISSNFDICKYGIAKPPSKEEEITRQNAEQFANKTKVNRVYPDILMADNIGGRSNKDDLSSFSSSSSPIADKSSSKNGNNKSGQFIPASSTYVPKGDQKPMFSQFKSDVFAKYAERKMNEQNNSAQREQANKYHLESDSDAFLFDSSPNSNDKSSNSKKSSSSNIGKEDQRYMTSFTSQQNQGMIPCKAKEDYERRKAQIDEEDLISQSDMEDTNSNNNNNLTSTKHIDDLLNSKEPDNIMARLEQFKKTMEESKKSTQYYGEVIARHNINVSDTPENQNSLLSESESADTSKIQDDMLSEPSLIFEINN</sequence>
<keyword evidence="3" id="KW-1185">Reference proteome</keyword>
<feature type="compositionally biased region" description="Low complexity" evidence="1">
    <location>
        <begin position="262"/>
        <end position="285"/>
    </location>
</feature>
<evidence type="ECO:0000256" key="1">
    <source>
        <dbReference type="SAM" id="MobiDB-lite"/>
    </source>
</evidence>
<feature type="compositionally biased region" description="Acidic residues" evidence="1">
    <location>
        <begin position="405"/>
        <end position="415"/>
    </location>
</feature>
<evidence type="ECO:0000313" key="3">
    <source>
        <dbReference type="Proteomes" id="UP001470230"/>
    </source>
</evidence>
<organism evidence="2 3">
    <name type="scientific">Tritrichomonas musculus</name>
    <dbReference type="NCBI Taxonomy" id="1915356"/>
    <lineage>
        <taxon>Eukaryota</taxon>
        <taxon>Metamonada</taxon>
        <taxon>Parabasalia</taxon>
        <taxon>Tritrichomonadida</taxon>
        <taxon>Tritrichomonadidae</taxon>
        <taxon>Tritrichomonas</taxon>
    </lineage>
</organism>
<gene>
    <name evidence="2" type="ORF">M9Y10_003664</name>
</gene>
<feature type="compositionally biased region" description="Low complexity" evidence="1">
    <location>
        <begin position="347"/>
        <end position="366"/>
    </location>
</feature>
<comment type="caution">
    <text evidence="2">The sequence shown here is derived from an EMBL/GenBank/DDBJ whole genome shotgun (WGS) entry which is preliminary data.</text>
</comment>
<feature type="region of interest" description="Disordered" evidence="1">
    <location>
        <begin position="405"/>
        <end position="427"/>
    </location>
</feature>
<accession>A0ABR2JQ90</accession>
<evidence type="ECO:0000313" key="2">
    <source>
        <dbReference type="EMBL" id="KAK8880958.1"/>
    </source>
</evidence>
<feature type="compositionally biased region" description="Low complexity" evidence="1">
    <location>
        <begin position="416"/>
        <end position="427"/>
    </location>
</feature>
<reference evidence="2 3" key="1">
    <citation type="submission" date="2024-04" db="EMBL/GenBank/DDBJ databases">
        <title>Tritrichomonas musculus Genome.</title>
        <authorList>
            <person name="Alves-Ferreira E."/>
            <person name="Grigg M."/>
            <person name="Lorenzi H."/>
            <person name="Galac M."/>
        </authorList>
    </citation>
    <scope>NUCLEOTIDE SEQUENCE [LARGE SCALE GENOMIC DNA]</scope>
    <source>
        <strain evidence="2 3">EAF2021</strain>
    </source>
</reference>
<feature type="region of interest" description="Disordered" evidence="1">
    <location>
        <begin position="474"/>
        <end position="497"/>
    </location>
</feature>
<feature type="region of interest" description="Disordered" evidence="1">
    <location>
        <begin position="251"/>
        <end position="300"/>
    </location>
</feature>
<dbReference type="EMBL" id="JAPFFF010000010">
    <property type="protein sequence ID" value="KAK8880958.1"/>
    <property type="molecule type" value="Genomic_DNA"/>
</dbReference>